<feature type="domain" description="OmpR/PhoB-type" evidence="5">
    <location>
        <begin position="124"/>
        <end position="219"/>
    </location>
</feature>
<dbReference type="PROSITE" id="PS51755">
    <property type="entry name" value="OMPR_PHOB"/>
    <property type="match status" value="1"/>
</dbReference>
<dbReference type="PANTHER" id="PTHR48111">
    <property type="entry name" value="REGULATOR OF RPOS"/>
    <property type="match status" value="1"/>
</dbReference>
<dbReference type="PROSITE" id="PS50110">
    <property type="entry name" value="RESPONSE_REGULATORY"/>
    <property type="match status" value="1"/>
</dbReference>
<organism evidence="6 7">
    <name type="scientific">Marinobacter metalliresistant</name>
    <dbReference type="NCBI Taxonomy" id="2961995"/>
    <lineage>
        <taxon>Bacteria</taxon>
        <taxon>Pseudomonadati</taxon>
        <taxon>Pseudomonadota</taxon>
        <taxon>Gammaproteobacteria</taxon>
        <taxon>Pseudomonadales</taxon>
        <taxon>Marinobacteraceae</taxon>
        <taxon>Marinobacter</taxon>
    </lineage>
</organism>
<dbReference type="PANTHER" id="PTHR48111:SF37">
    <property type="entry name" value="RESPONSE REGULATOR PROTEIN CARR"/>
    <property type="match status" value="1"/>
</dbReference>
<keyword evidence="7" id="KW-1185">Reference proteome</keyword>
<evidence type="ECO:0000313" key="6">
    <source>
        <dbReference type="EMBL" id="WZF87911.1"/>
    </source>
</evidence>
<gene>
    <name evidence="6" type="ORF">NLK58_16505</name>
</gene>
<protein>
    <submittedName>
        <fullName evidence="6">Response regulator transcription factor</fullName>
    </submittedName>
</protein>
<dbReference type="CDD" id="cd00383">
    <property type="entry name" value="trans_reg_C"/>
    <property type="match status" value="1"/>
</dbReference>
<evidence type="ECO:0000313" key="7">
    <source>
        <dbReference type="Proteomes" id="UP001475781"/>
    </source>
</evidence>
<dbReference type="Pfam" id="PF00486">
    <property type="entry name" value="Trans_reg_C"/>
    <property type="match status" value="1"/>
</dbReference>
<dbReference type="InterPro" id="IPR039420">
    <property type="entry name" value="WalR-like"/>
</dbReference>
<dbReference type="SUPFAM" id="SSF52172">
    <property type="entry name" value="CheY-like"/>
    <property type="match status" value="1"/>
</dbReference>
<dbReference type="InterPro" id="IPR011006">
    <property type="entry name" value="CheY-like_superfamily"/>
</dbReference>
<reference evidence="6 7" key="1">
    <citation type="submission" date="2022-07" db="EMBL/GenBank/DDBJ databases">
        <title>A copper resistant bacterium isolated from sediment samples of deep sea hydrothermal areas.</title>
        <authorList>
            <person name="Zeng X."/>
        </authorList>
    </citation>
    <scope>NUCLEOTIDE SEQUENCE [LARGE SCALE GENOMIC DNA]</scope>
    <source>
        <strain evidence="7">CuT 6</strain>
    </source>
</reference>
<dbReference type="InterPro" id="IPR016032">
    <property type="entry name" value="Sig_transdc_resp-reg_C-effctor"/>
</dbReference>
<accession>A0ABZ2VZJ4</accession>
<dbReference type="Gene3D" id="1.10.10.10">
    <property type="entry name" value="Winged helix-like DNA-binding domain superfamily/Winged helix DNA-binding domain"/>
    <property type="match status" value="1"/>
</dbReference>
<name>A0ABZ2VZJ4_9GAMM</name>
<feature type="DNA-binding region" description="OmpR/PhoB-type" evidence="3">
    <location>
        <begin position="124"/>
        <end position="219"/>
    </location>
</feature>
<dbReference type="InterPro" id="IPR001789">
    <property type="entry name" value="Sig_transdc_resp-reg_receiver"/>
</dbReference>
<evidence type="ECO:0000256" key="1">
    <source>
        <dbReference type="ARBA" id="ARBA00023125"/>
    </source>
</evidence>
<evidence type="ECO:0000256" key="3">
    <source>
        <dbReference type="PROSITE-ProRule" id="PRU01091"/>
    </source>
</evidence>
<dbReference type="SMART" id="SM00448">
    <property type="entry name" value="REC"/>
    <property type="match status" value="1"/>
</dbReference>
<dbReference type="InterPro" id="IPR036388">
    <property type="entry name" value="WH-like_DNA-bd_sf"/>
</dbReference>
<dbReference type="SMART" id="SM00862">
    <property type="entry name" value="Trans_reg_C"/>
    <property type="match status" value="1"/>
</dbReference>
<keyword evidence="2" id="KW-0597">Phosphoprotein</keyword>
<evidence type="ECO:0000256" key="2">
    <source>
        <dbReference type="PROSITE-ProRule" id="PRU00169"/>
    </source>
</evidence>
<dbReference type="SUPFAM" id="SSF46894">
    <property type="entry name" value="C-terminal effector domain of the bipartite response regulators"/>
    <property type="match status" value="1"/>
</dbReference>
<keyword evidence="1 3" id="KW-0238">DNA-binding</keyword>
<feature type="domain" description="Response regulatory" evidence="4">
    <location>
        <begin position="2"/>
        <end position="116"/>
    </location>
</feature>
<dbReference type="RefSeq" id="WP_341581327.1">
    <property type="nucleotide sequence ID" value="NZ_CP101118.1"/>
</dbReference>
<feature type="modified residue" description="4-aspartylphosphate" evidence="2">
    <location>
        <position position="51"/>
    </location>
</feature>
<evidence type="ECO:0000259" key="5">
    <source>
        <dbReference type="PROSITE" id="PS51755"/>
    </source>
</evidence>
<evidence type="ECO:0000259" key="4">
    <source>
        <dbReference type="PROSITE" id="PS50110"/>
    </source>
</evidence>
<dbReference type="Proteomes" id="UP001475781">
    <property type="component" value="Chromosome"/>
</dbReference>
<dbReference type="InterPro" id="IPR001867">
    <property type="entry name" value="OmpR/PhoB-type_DNA-bd"/>
</dbReference>
<dbReference type="EMBL" id="CP101118">
    <property type="protein sequence ID" value="WZF87911.1"/>
    <property type="molecule type" value="Genomic_DNA"/>
</dbReference>
<dbReference type="Gene3D" id="3.40.50.2300">
    <property type="match status" value="1"/>
</dbReference>
<proteinExistence type="predicted"/>
<dbReference type="Pfam" id="PF00072">
    <property type="entry name" value="Response_reg"/>
    <property type="match status" value="1"/>
</dbReference>
<sequence length="222" mass="25365">MKILIVEDNAFLAERISNWLERSDYAVDIARNAEEADFFVGTSLYEGIVLDIGLPDKDGLSLMREWRKTGRDDAILILTARSNWSERVQGLNAGADDYLPKPFEFEELQARLNAIIRRKEGRSTNEIGVGGYQLNNDCRTLSTPTGEDHRLTATEFRLLQCFLRSPGRVFSQDDLVDLLYNIDRSPGNNVIQVYITRLRRLLGKSKIKTLRGQGYYFDPDEP</sequence>